<dbReference type="PANTHER" id="PTHR37164:SF1">
    <property type="entry name" value="BACTERIOHEMERYTHRIN"/>
    <property type="match status" value="1"/>
</dbReference>
<evidence type="ECO:0000313" key="7">
    <source>
        <dbReference type="Proteomes" id="UP000072660"/>
    </source>
</evidence>
<comment type="caution">
    <text evidence="6">The sequence shown here is derived from an EMBL/GenBank/DDBJ whole genome shotgun (WGS) entry which is preliminary data.</text>
</comment>
<dbReference type="InterPro" id="IPR012312">
    <property type="entry name" value="Hemerythrin-like"/>
</dbReference>
<evidence type="ECO:0000313" key="6">
    <source>
        <dbReference type="EMBL" id="KXU34469.1"/>
    </source>
</evidence>
<name>A0A139SIU4_9GAMM</name>
<proteinExistence type="inferred from homology"/>
<dbReference type="PANTHER" id="PTHR37164">
    <property type="entry name" value="BACTERIOHEMERYTHRIN"/>
    <property type="match status" value="1"/>
</dbReference>
<dbReference type="PROSITE" id="PS00550">
    <property type="entry name" value="HEMERYTHRINS"/>
    <property type="match status" value="1"/>
</dbReference>
<sequence length="152" mass="17813">MPFVWNNRLNTNIRVIDEQHRRIVDYINALEQANLTADRQMIAEAIAGVTDYTQSHFAFEESLLEEAGYRFIKPHKKVHELFIRRIDSYAERHNKGENVGGELYNLLSTWLINHIQHDDADYVASVKDKVEGALIRRQKEGNWFTRFLRGKG</sequence>
<dbReference type="OrthoDB" id="1122424at2"/>
<gene>
    <name evidence="6" type="ORF">AXE65_07310</name>
</gene>
<organism evidence="6 7">
    <name type="scientific">Ventosimonas gracilis</name>
    <dbReference type="NCBI Taxonomy" id="1680762"/>
    <lineage>
        <taxon>Bacteria</taxon>
        <taxon>Pseudomonadati</taxon>
        <taxon>Pseudomonadota</taxon>
        <taxon>Gammaproteobacteria</taxon>
        <taxon>Pseudomonadales</taxon>
        <taxon>Ventosimonadaceae</taxon>
        <taxon>Ventosimonas</taxon>
    </lineage>
</organism>
<keyword evidence="7" id="KW-1185">Reference proteome</keyword>
<evidence type="ECO:0000256" key="2">
    <source>
        <dbReference type="ARBA" id="ARBA00022621"/>
    </source>
</evidence>
<dbReference type="EMBL" id="LSZO01000214">
    <property type="protein sequence ID" value="KXU34469.1"/>
    <property type="molecule type" value="Genomic_DNA"/>
</dbReference>
<comment type="similarity">
    <text evidence="1">Belongs to the hemerythrin family.</text>
</comment>
<keyword evidence="2" id="KW-0813">Transport</keyword>
<dbReference type="CDD" id="cd12107">
    <property type="entry name" value="Hemerythrin"/>
    <property type="match status" value="1"/>
</dbReference>
<dbReference type="InterPro" id="IPR016131">
    <property type="entry name" value="Haemerythrin_Fe_BS"/>
</dbReference>
<dbReference type="NCBIfam" id="TIGR02481">
    <property type="entry name" value="hemeryth_dom"/>
    <property type="match status" value="1"/>
</dbReference>
<protein>
    <recommendedName>
        <fullName evidence="5">Hemerythrin-like domain-containing protein</fullName>
    </recommendedName>
</protein>
<keyword evidence="4" id="KW-0408">Iron</keyword>
<dbReference type="InterPro" id="IPR012827">
    <property type="entry name" value="Hemerythrin_metal-bd"/>
</dbReference>
<evidence type="ECO:0000259" key="5">
    <source>
        <dbReference type="Pfam" id="PF01814"/>
    </source>
</evidence>
<evidence type="ECO:0000256" key="1">
    <source>
        <dbReference type="ARBA" id="ARBA00010587"/>
    </source>
</evidence>
<reference evidence="6 7" key="1">
    <citation type="submission" date="2016-02" db="EMBL/GenBank/DDBJ databases">
        <authorList>
            <person name="Wen L."/>
            <person name="He K."/>
            <person name="Yang H."/>
        </authorList>
    </citation>
    <scope>NUCLEOTIDE SEQUENCE [LARGE SCALE GENOMIC DNA]</scope>
    <source>
        <strain evidence="6 7">CV58</strain>
    </source>
</reference>
<dbReference type="Proteomes" id="UP000072660">
    <property type="component" value="Unassembled WGS sequence"/>
</dbReference>
<dbReference type="NCBIfam" id="NF033749">
    <property type="entry name" value="bact_hemeryth"/>
    <property type="match status" value="1"/>
</dbReference>
<accession>A0A139SIU4</accession>
<evidence type="ECO:0000256" key="4">
    <source>
        <dbReference type="ARBA" id="ARBA00023004"/>
    </source>
</evidence>
<dbReference type="RefSeq" id="WP_068393032.1">
    <property type="nucleotide sequence ID" value="NZ_LSZO01000214.1"/>
</dbReference>
<keyword evidence="3" id="KW-0479">Metal-binding</keyword>
<dbReference type="GO" id="GO:0046872">
    <property type="term" value="F:metal ion binding"/>
    <property type="evidence" value="ECO:0007669"/>
    <property type="project" value="UniProtKB-KW"/>
</dbReference>
<dbReference type="AlphaFoldDB" id="A0A139SIU4"/>
<dbReference type="InterPro" id="IPR035938">
    <property type="entry name" value="Hemerythrin-like_sf"/>
</dbReference>
<feature type="domain" description="Hemerythrin-like" evidence="5">
    <location>
        <begin position="12"/>
        <end position="123"/>
    </location>
</feature>
<dbReference type="NCBIfam" id="NF002007">
    <property type="entry name" value="PRK00808.1"/>
    <property type="match status" value="1"/>
</dbReference>
<dbReference type="InterPro" id="IPR050669">
    <property type="entry name" value="Hemerythrin"/>
</dbReference>
<keyword evidence="2" id="KW-0561">Oxygen transport</keyword>
<dbReference type="SUPFAM" id="SSF47188">
    <property type="entry name" value="Hemerythrin-like"/>
    <property type="match status" value="1"/>
</dbReference>
<evidence type="ECO:0000256" key="3">
    <source>
        <dbReference type="ARBA" id="ARBA00022723"/>
    </source>
</evidence>
<dbReference type="Pfam" id="PF01814">
    <property type="entry name" value="Hemerythrin"/>
    <property type="match status" value="1"/>
</dbReference>
<dbReference type="Gene3D" id="1.20.120.50">
    <property type="entry name" value="Hemerythrin-like"/>
    <property type="match status" value="1"/>
</dbReference>
<dbReference type="GO" id="GO:0005344">
    <property type="term" value="F:oxygen carrier activity"/>
    <property type="evidence" value="ECO:0007669"/>
    <property type="project" value="UniProtKB-KW"/>
</dbReference>